<dbReference type="SUPFAM" id="SSF52540">
    <property type="entry name" value="P-loop containing nucleoside triphosphate hydrolases"/>
    <property type="match status" value="1"/>
</dbReference>
<feature type="region of interest" description="Disordered" evidence="5">
    <location>
        <begin position="251"/>
        <end position="308"/>
    </location>
</feature>
<dbReference type="CDD" id="cd03235">
    <property type="entry name" value="ABC_Metallic_Cations"/>
    <property type="match status" value="1"/>
</dbReference>
<keyword evidence="3" id="KW-0547">Nucleotide-binding</keyword>
<evidence type="ECO:0000256" key="3">
    <source>
        <dbReference type="ARBA" id="ARBA00022741"/>
    </source>
</evidence>
<feature type="domain" description="ABC transporter" evidence="6">
    <location>
        <begin position="6"/>
        <end position="238"/>
    </location>
</feature>
<dbReference type="InterPro" id="IPR017871">
    <property type="entry name" value="ABC_transporter-like_CS"/>
</dbReference>
<evidence type="ECO:0000313" key="7">
    <source>
        <dbReference type="EMBL" id="GAA0396384.1"/>
    </source>
</evidence>
<dbReference type="PROSITE" id="PS50893">
    <property type="entry name" value="ABC_TRANSPORTER_2"/>
    <property type="match status" value="1"/>
</dbReference>
<evidence type="ECO:0000256" key="2">
    <source>
        <dbReference type="ARBA" id="ARBA00022448"/>
    </source>
</evidence>
<name>A0ABP3IB25_9BACL</name>
<comment type="caution">
    <text evidence="7">The sequence shown here is derived from an EMBL/GenBank/DDBJ whole genome shotgun (WGS) entry which is preliminary data.</text>
</comment>
<feature type="compositionally biased region" description="Polar residues" evidence="5">
    <location>
        <begin position="277"/>
        <end position="287"/>
    </location>
</feature>
<dbReference type="Gene3D" id="3.40.50.300">
    <property type="entry name" value="P-loop containing nucleotide triphosphate hydrolases"/>
    <property type="match status" value="1"/>
</dbReference>
<dbReference type="GO" id="GO:0005524">
    <property type="term" value="F:ATP binding"/>
    <property type="evidence" value="ECO:0007669"/>
    <property type="project" value="UniProtKB-KW"/>
</dbReference>
<evidence type="ECO:0000313" key="8">
    <source>
        <dbReference type="Proteomes" id="UP001500340"/>
    </source>
</evidence>
<dbReference type="InterPro" id="IPR050153">
    <property type="entry name" value="Metal_Ion_Import_ABC"/>
</dbReference>
<dbReference type="InterPro" id="IPR003439">
    <property type="entry name" value="ABC_transporter-like_ATP-bd"/>
</dbReference>
<dbReference type="SMART" id="SM00382">
    <property type="entry name" value="AAA"/>
    <property type="match status" value="1"/>
</dbReference>
<proteinExistence type="inferred from homology"/>
<keyword evidence="4 7" id="KW-0067">ATP-binding</keyword>
<accession>A0ABP3IB25</accession>
<reference evidence="8" key="1">
    <citation type="journal article" date="2019" name="Int. J. Syst. Evol. Microbiol.">
        <title>The Global Catalogue of Microorganisms (GCM) 10K type strain sequencing project: providing services to taxonomists for standard genome sequencing and annotation.</title>
        <authorList>
            <consortium name="The Broad Institute Genomics Platform"/>
            <consortium name="The Broad Institute Genome Sequencing Center for Infectious Disease"/>
            <person name="Wu L."/>
            <person name="Ma J."/>
        </authorList>
    </citation>
    <scope>NUCLEOTIDE SEQUENCE [LARGE SCALE GENOMIC DNA]</scope>
    <source>
        <strain evidence="8">JCM 12774</strain>
    </source>
</reference>
<organism evidence="7 8">
    <name type="scientific">Paenibacillus motobuensis</name>
    <dbReference type="NCBI Taxonomy" id="295324"/>
    <lineage>
        <taxon>Bacteria</taxon>
        <taxon>Bacillati</taxon>
        <taxon>Bacillota</taxon>
        <taxon>Bacilli</taxon>
        <taxon>Bacillales</taxon>
        <taxon>Paenibacillaceae</taxon>
        <taxon>Paenibacillus</taxon>
    </lineage>
</organism>
<sequence>MEMHPLEVSNLTVAYQKKPVLNSVSFQIPSGKLIGVLGPNGAGKSTMLKAVLGLIPVVEGTVKIFGRSYQENRKKVGYVPQRESVDWDFPTNALDVVMMGRYGHLGWIRRPGMKERQIAMECLAKVGMADFAGRQISQLSGGQQQRVFLARALAQNATLYFMDEPFAGVDATTEKAIISLLHELKEQGKTVLVVHHDLSTVKEYFDEVVLLNGKLVAAGPTEETFTSSNLHKTYGGRIAMLQDVANGAEIQGNEEEEEKNLRSDLPKRSKTAKKANNARSGLTSAANGVSVPDEAEGADVPIGAVSRT</sequence>
<evidence type="ECO:0000256" key="4">
    <source>
        <dbReference type="ARBA" id="ARBA00022840"/>
    </source>
</evidence>
<comment type="similarity">
    <text evidence="1">Belongs to the ABC transporter superfamily.</text>
</comment>
<dbReference type="PANTHER" id="PTHR42734">
    <property type="entry name" value="METAL TRANSPORT SYSTEM ATP-BINDING PROTEIN TM_0124-RELATED"/>
    <property type="match status" value="1"/>
</dbReference>
<evidence type="ECO:0000256" key="1">
    <source>
        <dbReference type="ARBA" id="ARBA00005417"/>
    </source>
</evidence>
<keyword evidence="2" id="KW-0813">Transport</keyword>
<dbReference type="PROSITE" id="PS00211">
    <property type="entry name" value="ABC_TRANSPORTER_1"/>
    <property type="match status" value="1"/>
</dbReference>
<dbReference type="Proteomes" id="UP001500340">
    <property type="component" value="Unassembled WGS sequence"/>
</dbReference>
<dbReference type="Pfam" id="PF00005">
    <property type="entry name" value="ABC_tran"/>
    <property type="match status" value="1"/>
</dbReference>
<dbReference type="InterPro" id="IPR003593">
    <property type="entry name" value="AAA+_ATPase"/>
</dbReference>
<evidence type="ECO:0000259" key="6">
    <source>
        <dbReference type="PROSITE" id="PS50893"/>
    </source>
</evidence>
<dbReference type="PANTHER" id="PTHR42734:SF5">
    <property type="entry name" value="IRON TRANSPORT SYSTEM ATP-BINDING PROTEIN HI_0361-RELATED"/>
    <property type="match status" value="1"/>
</dbReference>
<dbReference type="InterPro" id="IPR027417">
    <property type="entry name" value="P-loop_NTPase"/>
</dbReference>
<dbReference type="EMBL" id="BAAACX010000012">
    <property type="protein sequence ID" value="GAA0396384.1"/>
    <property type="molecule type" value="Genomic_DNA"/>
</dbReference>
<protein>
    <submittedName>
        <fullName evidence="7">Manganese ABC transporter ATP-binding protein MntB</fullName>
    </submittedName>
</protein>
<evidence type="ECO:0000256" key="5">
    <source>
        <dbReference type="SAM" id="MobiDB-lite"/>
    </source>
</evidence>
<gene>
    <name evidence="7" type="primary">mntB</name>
    <name evidence="7" type="ORF">GCM10008933_28740</name>
</gene>
<keyword evidence="8" id="KW-1185">Reference proteome</keyword>